<dbReference type="EMBL" id="JAAAIN010001219">
    <property type="protein sequence ID" value="KAG0305404.1"/>
    <property type="molecule type" value="Genomic_DNA"/>
</dbReference>
<feature type="compositionally biased region" description="Polar residues" evidence="1">
    <location>
        <begin position="417"/>
        <end position="428"/>
    </location>
</feature>
<evidence type="ECO:0000256" key="1">
    <source>
        <dbReference type="SAM" id="MobiDB-lite"/>
    </source>
</evidence>
<evidence type="ECO:0000259" key="2">
    <source>
        <dbReference type="Pfam" id="PF07962"/>
    </source>
</evidence>
<dbReference type="InterPro" id="IPR012923">
    <property type="entry name" value="Csm3"/>
</dbReference>
<feature type="compositionally biased region" description="Low complexity" evidence="1">
    <location>
        <begin position="318"/>
        <end position="330"/>
    </location>
</feature>
<dbReference type="Proteomes" id="UP000823405">
    <property type="component" value="Unassembled WGS sequence"/>
</dbReference>
<accession>A0A9P6R1S9</accession>
<keyword evidence="4" id="KW-1185">Reference proteome</keyword>
<feature type="region of interest" description="Disordered" evidence="1">
    <location>
        <begin position="33"/>
        <end position="65"/>
    </location>
</feature>
<dbReference type="GO" id="GO:0031297">
    <property type="term" value="P:replication fork processing"/>
    <property type="evidence" value="ECO:0007669"/>
    <property type="project" value="InterPro"/>
</dbReference>
<feature type="domain" description="Chromosome segregation in meiosis protein 3" evidence="2">
    <location>
        <begin position="159"/>
        <end position="247"/>
    </location>
</feature>
<feature type="compositionally biased region" description="Polar residues" evidence="1">
    <location>
        <begin position="303"/>
        <end position="317"/>
    </location>
</feature>
<feature type="compositionally biased region" description="Low complexity" evidence="1">
    <location>
        <begin position="93"/>
        <end position="114"/>
    </location>
</feature>
<feature type="compositionally biased region" description="Polar residues" evidence="1">
    <location>
        <begin position="393"/>
        <end position="402"/>
    </location>
</feature>
<evidence type="ECO:0000313" key="3">
    <source>
        <dbReference type="EMBL" id="KAG0305404.1"/>
    </source>
</evidence>
<reference evidence="3" key="1">
    <citation type="journal article" date="2020" name="Fungal Divers.">
        <title>Resolving the Mortierellaceae phylogeny through synthesis of multi-gene phylogenetics and phylogenomics.</title>
        <authorList>
            <person name="Vandepol N."/>
            <person name="Liber J."/>
            <person name="Desiro A."/>
            <person name="Na H."/>
            <person name="Kennedy M."/>
            <person name="Barry K."/>
            <person name="Grigoriev I.V."/>
            <person name="Miller A.N."/>
            <person name="O'Donnell K."/>
            <person name="Stajich J.E."/>
            <person name="Bonito G."/>
        </authorList>
    </citation>
    <scope>NUCLEOTIDE SEQUENCE</scope>
    <source>
        <strain evidence="3">NVP60</strain>
    </source>
</reference>
<name>A0A9P6R1S9_9FUNG</name>
<dbReference type="GO" id="GO:0005634">
    <property type="term" value="C:nucleus"/>
    <property type="evidence" value="ECO:0007669"/>
    <property type="project" value="InterPro"/>
</dbReference>
<feature type="compositionally biased region" description="Low complexity" evidence="1">
    <location>
        <begin position="39"/>
        <end position="48"/>
    </location>
</feature>
<comment type="caution">
    <text evidence="3">The sequence shown here is derived from an EMBL/GenBank/DDBJ whole genome shotgun (WGS) entry which is preliminary data.</text>
</comment>
<dbReference type="OrthoDB" id="437078at2759"/>
<gene>
    <name evidence="3" type="primary">CSM3</name>
    <name evidence="3" type="ORF">BGZ97_001122</name>
</gene>
<dbReference type="GO" id="GO:0006974">
    <property type="term" value="P:DNA damage response"/>
    <property type="evidence" value="ECO:0007669"/>
    <property type="project" value="InterPro"/>
</dbReference>
<feature type="compositionally biased region" description="Acidic residues" evidence="1">
    <location>
        <begin position="435"/>
        <end position="445"/>
    </location>
</feature>
<dbReference type="Pfam" id="PF07962">
    <property type="entry name" value="Swi3"/>
    <property type="match status" value="1"/>
</dbReference>
<feature type="region of interest" description="Disordered" evidence="1">
    <location>
        <begin position="90"/>
        <end position="138"/>
    </location>
</feature>
<feature type="region of interest" description="Disordered" evidence="1">
    <location>
        <begin position="298"/>
        <end position="378"/>
    </location>
</feature>
<proteinExistence type="predicted"/>
<feature type="region of interest" description="Disordered" evidence="1">
    <location>
        <begin position="1"/>
        <end position="21"/>
    </location>
</feature>
<feature type="compositionally biased region" description="Polar residues" evidence="1">
    <location>
        <begin position="499"/>
        <end position="521"/>
    </location>
</feature>
<protein>
    <submittedName>
        <fullName evidence="3">Chromosome segregation in meiosis- protein</fullName>
    </submittedName>
</protein>
<organism evidence="3 4">
    <name type="scientific">Linnemannia gamsii</name>
    <dbReference type="NCBI Taxonomy" id="64522"/>
    <lineage>
        <taxon>Eukaryota</taxon>
        <taxon>Fungi</taxon>
        <taxon>Fungi incertae sedis</taxon>
        <taxon>Mucoromycota</taxon>
        <taxon>Mortierellomycotina</taxon>
        <taxon>Mortierellomycetes</taxon>
        <taxon>Mortierellales</taxon>
        <taxon>Mortierellaceae</taxon>
        <taxon>Linnemannia</taxon>
    </lineage>
</organism>
<dbReference type="AlphaFoldDB" id="A0A9P6R1S9"/>
<feature type="region of interest" description="Disordered" evidence="1">
    <location>
        <begin position="393"/>
        <end position="451"/>
    </location>
</feature>
<feature type="compositionally biased region" description="Polar residues" evidence="1">
    <location>
        <begin position="49"/>
        <end position="63"/>
    </location>
</feature>
<sequence length="577" mass="62911">MDMDDFPDDIQLDDEPFEPFDDYDAFADEMMEQAEKADQQQQLQQLQQRSSTLPPSSQASATRPISAIGVLPAQRDYLAMLNAQSQQVEREVAQSQQQRANATATAAPSTAWKGGAKKGGTGGGRSRPIGSTSSNAGAPVEGDLAAVNVAKKRPKQVRLDSEKLLGIQGLPMLMAQGKRLKIRNKYRTSGEKDANSKKNLADLMMLYQTWAHNLFPKSTFRDFILQAEAKCKSDKKIKATMNGWRDAYWDEAREKQYAIDDADRAAKEAEDRMNGVWEEHAAGRDQGSMDNMEQDSFLDTEKSNGQPSSSNWSFGNEGSTISTTGSSSGGPKPITQPRPRPAAASRKGKERLVDNPSAAMRLQISDDEEDGAGGPDDYELALSWMRDSMNLNSRSPVVQKTMNRAGGVEAMDEDQQEPPSSRIPNSDQGRAGSIFDEEEDDDDEAPLFTHRALQMIGGLSALEERQRAAAAEKESSGSNIPGKKTQRATLSSDEDDEQTNSNALNQGDPSPVNLSLSSQWGTGSGGSMFGEFKNSGGAVNGELGLNLNDEEDEEETVVAQRRPKPRKAIILEDSDDD</sequence>
<evidence type="ECO:0000313" key="4">
    <source>
        <dbReference type="Proteomes" id="UP000823405"/>
    </source>
</evidence>
<feature type="compositionally biased region" description="Basic and acidic residues" evidence="1">
    <location>
        <begin position="464"/>
        <end position="475"/>
    </location>
</feature>
<feature type="region of interest" description="Disordered" evidence="1">
    <location>
        <begin position="464"/>
        <end position="577"/>
    </location>
</feature>
<feature type="compositionally biased region" description="Acidic residues" evidence="1">
    <location>
        <begin position="365"/>
        <end position="378"/>
    </location>
</feature>